<accession>A0A1H3FUB5</accession>
<dbReference type="AlphaFoldDB" id="A0A1H3FUB5"/>
<dbReference type="EMBL" id="FNNP01000018">
    <property type="protein sequence ID" value="SDX94397.1"/>
    <property type="molecule type" value="Genomic_DNA"/>
</dbReference>
<organism evidence="1 2">
    <name type="scientific">Ruegeria halocynthiae</name>
    <dbReference type="NCBI Taxonomy" id="985054"/>
    <lineage>
        <taxon>Bacteria</taxon>
        <taxon>Pseudomonadati</taxon>
        <taxon>Pseudomonadota</taxon>
        <taxon>Alphaproteobacteria</taxon>
        <taxon>Rhodobacterales</taxon>
        <taxon>Roseobacteraceae</taxon>
        <taxon>Ruegeria</taxon>
    </lineage>
</organism>
<keyword evidence="2" id="KW-1185">Reference proteome</keyword>
<protein>
    <submittedName>
        <fullName evidence="1">Uncharacterized protein</fullName>
    </submittedName>
</protein>
<proteinExistence type="predicted"/>
<reference evidence="2" key="1">
    <citation type="submission" date="2016-10" db="EMBL/GenBank/DDBJ databases">
        <authorList>
            <person name="Varghese N."/>
            <person name="Submissions S."/>
        </authorList>
    </citation>
    <scope>NUCLEOTIDE SEQUENCE [LARGE SCALE GENOMIC DNA]</scope>
    <source>
        <strain evidence="2">DSM 27839</strain>
    </source>
</reference>
<evidence type="ECO:0000313" key="1">
    <source>
        <dbReference type="EMBL" id="SDX94397.1"/>
    </source>
</evidence>
<dbReference type="Proteomes" id="UP000183400">
    <property type="component" value="Unassembled WGS sequence"/>
</dbReference>
<evidence type="ECO:0000313" key="2">
    <source>
        <dbReference type="Proteomes" id="UP000183400"/>
    </source>
</evidence>
<gene>
    <name evidence="1" type="ORF">SAMN05444358_11817</name>
</gene>
<name>A0A1H3FUB5_9RHOB</name>
<feature type="non-terminal residue" evidence="1">
    <location>
        <position position="37"/>
    </location>
</feature>
<sequence length="37" mass="4458">MPYKFNNARRNKFPKAKYCVTNCSEYNESLRRRGDVT</sequence>